<proteinExistence type="predicted"/>
<comment type="caution">
    <text evidence="9">The sequence shown here is derived from an EMBL/GenBank/DDBJ whole genome shotgun (WGS) entry which is preliminary data.</text>
</comment>
<organism evidence="9 10">
    <name type="scientific">Pararhodospirillum oryzae</name>
    <dbReference type="NCBI Taxonomy" id="478448"/>
    <lineage>
        <taxon>Bacteria</taxon>
        <taxon>Pseudomonadati</taxon>
        <taxon>Pseudomonadota</taxon>
        <taxon>Alphaproteobacteria</taxon>
        <taxon>Rhodospirillales</taxon>
        <taxon>Rhodospirillaceae</taxon>
        <taxon>Pararhodospirillum</taxon>
    </lineage>
</organism>
<dbReference type="Proteomes" id="UP000321567">
    <property type="component" value="Unassembled WGS sequence"/>
</dbReference>
<dbReference type="NCBIfam" id="TIGR02916">
    <property type="entry name" value="PEP_his_kin"/>
    <property type="match status" value="1"/>
</dbReference>
<dbReference type="PROSITE" id="PS50109">
    <property type="entry name" value="HIS_KIN"/>
    <property type="match status" value="1"/>
</dbReference>
<keyword evidence="5 9" id="KW-0418">Kinase</keyword>
<dbReference type="Pfam" id="PF02518">
    <property type="entry name" value="HATPase_c"/>
    <property type="match status" value="1"/>
</dbReference>
<dbReference type="SMART" id="SM00387">
    <property type="entry name" value="HATPase_c"/>
    <property type="match status" value="1"/>
</dbReference>
<protein>
    <recommendedName>
        <fullName evidence="2">histidine kinase</fullName>
        <ecNumber evidence="2">2.7.13.3</ecNumber>
    </recommendedName>
</protein>
<name>A0A512H3U2_9PROT</name>
<evidence type="ECO:0000256" key="4">
    <source>
        <dbReference type="ARBA" id="ARBA00022741"/>
    </source>
</evidence>
<keyword evidence="4" id="KW-0547">Nucleotide-binding</keyword>
<dbReference type="CDD" id="cd00075">
    <property type="entry name" value="HATPase"/>
    <property type="match status" value="1"/>
</dbReference>
<keyword evidence="3" id="KW-0808">Transferase</keyword>
<dbReference type="PRINTS" id="PR00344">
    <property type="entry name" value="BCTRLSENSOR"/>
</dbReference>
<evidence type="ECO:0000256" key="6">
    <source>
        <dbReference type="ARBA" id="ARBA00022840"/>
    </source>
</evidence>
<comment type="catalytic activity">
    <reaction evidence="1">
        <text>ATP + protein L-histidine = ADP + protein N-phospho-L-histidine.</text>
        <dbReference type="EC" id="2.7.13.3"/>
    </reaction>
</comment>
<feature type="domain" description="Histidine kinase" evidence="8">
    <location>
        <begin position="480"/>
        <end position="686"/>
    </location>
</feature>
<dbReference type="AlphaFoldDB" id="A0A512H3U2"/>
<dbReference type="InterPro" id="IPR004358">
    <property type="entry name" value="Sig_transdc_His_kin-like_C"/>
</dbReference>
<dbReference type="InterPro" id="IPR005467">
    <property type="entry name" value="His_kinase_dom"/>
</dbReference>
<dbReference type="PANTHER" id="PTHR44936:SF10">
    <property type="entry name" value="SENSOR PROTEIN RSTB"/>
    <property type="match status" value="1"/>
</dbReference>
<feature type="transmembrane region" description="Helical" evidence="7">
    <location>
        <begin position="128"/>
        <end position="151"/>
    </location>
</feature>
<keyword evidence="6" id="KW-0067">ATP-binding</keyword>
<dbReference type="GO" id="GO:0004673">
    <property type="term" value="F:protein histidine kinase activity"/>
    <property type="evidence" value="ECO:0007669"/>
    <property type="project" value="UniProtKB-EC"/>
</dbReference>
<evidence type="ECO:0000256" key="7">
    <source>
        <dbReference type="SAM" id="Phobius"/>
    </source>
</evidence>
<dbReference type="InterPro" id="IPR036890">
    <property type="entry name" value="HATPase_C_sf"/>
</dbReference>
<dbReference type="SUPFAM" id="SSF55874">
    <property type="entry name" value="ATPase domain of HSP90 chaperone/DNA topoisomerase II/histidine kinase"/>
    <property type="match status" value="1"/>
</dbReference>
<feature type="transmembrane region" description="Helical" evidence="7">
    <location>
        <begin position="195"/>
        <end position="214"/>
    </location>
</feature>
<dbReference type="InterPro" id="IPR029016">
    <property type="entry name" value="GAF-like_dom_sf"/>
</dbReference>
<reference evidence="9 10" key="1">
    <citation type="submission" date="2019-07" db="EMBL/GenBank/DDBJ databases">
        <title>Whole genome shotgun sequence of Rhodospirillum oryzae NBRC 107573.</title>
        <authorList>
            <person name="Hosoyama A."/>
            <person name="Uohara A."/>
            <person name="Ohji S."/>
            <person name="Ichikawa N."/>
        </authorList>
    </citation>
    <scope>NUCLEOTIDE SEQUENCE [LARGE SCALE GENOMIC DNA]</scope>
    <source>
        <strain evidence="9 10">NBRC 107573</strain>
    </source>
</reference>
<dbReference type="Gene3D" id="3.30.450.40">
    <property type="match status" value="1"/>
</dbReference>
<dbReference type="InterPro" id="IPR003594">
    <property type="entry name" value="HATPase_dom"/>
</dbReference>
<dbReference type="EC" id="2.7.13.3" evidence="2"/>
<feature type="transmembrane region" description="Helical" evidence="7">
    <location>
        <begin position="226"/>
        <end position="247"/>
    </location>
</feature>
<feature type="transmembrane region" description="Helical" evidence="7">
    <location>
        <begin position="100"/>
        <end position="122"/>
    </location>
</feature>
<dbReference type="PANTHER" id="PTHR44936">
    <property type="entry name" value="SENSOR PROTEIN CREC"/>
    <property type="match status" value="1"/>
</dbReference>
<gene>
    <name evidence="9" type="ORF">ROR02_02650</name>
</gene>
<dbReference type="Gene3D" id="3.30.565.10">
    <property type="entry name" value="Histidine kinase-like ATPase, C-terminal domain"/>
    <property type="match status" value="1"/>
</dbReference>
<accession>A0A512H3U2</accession>
<dbReference type="InterPro" id="IPR050980">
    <property type="entry name" value="2C_sensor_his_kinase"/>
</dbReference>
<keyword evidence="7" id="KW-0812">Transmembrane</keyword>
<keyword evidence="10" id="KW-1185">Reference proteome</keyword>
<feature type="transmembrane region" description="Helical" evidence="7">
    <location>
        <begin position="16"/>
        <end position="33"/>
    </location>
</feature>
<keyword evidence="7" id="KW-0472">Membrane</keyword>
<dbReference type="EMBL" id="BJZO01000004">
    <property type="protein sequence ID" value="GEO80134.1"/>
    <property type="molecule type" value="Genomic_DNA"/>
</dbReference>
<sequence length="698" mass="75755">MPDSLVILSPHGIERYGLALSVVFYLFLSVVAWKGLASRLGRTCLGGACLVTAARGVGALVPVGPIGLLVLELGRASALVLVLLLSGVGDKGIARRRVGGLPLLILVGAVLCVPLAGAGFALADPHRAWTYGAVLHILLDVALILLVESLLHGSVEQANTPERIFFLTLGGLGIFDLFYYVRLILVGEVDPWFDATRSVVIALSALVLAGVMLWPGRRPFGLSRRMVFQSTMLIGAGTYLILMSFLGTYLRLWSDDWGRTAQVLFLGLAATLLLLVLRSASVRARLSVLIGKHFFRLKYDYREVWLNFIGKMASPNSTVSLQNRALQAVAEAVHCQGGVLWILQRPIDLYTAAATLNLTTDVPTIAGDEPLIGFLNRTGWIIDIGECLAEPERYDGLILPAWFAETPRLWVIVPLLHNRVLEAVMVLGQARSAPRCLGWEEFDLLKTVGAQVAGYLAEERASRELMDTRRLAEFNRRFAFVVHDIKNVVTQLSLMVQNAEQHGADPCFQEDIIVTVADAAQRLKTMLVHLGKESDGGRRDLPLAGFDLGAVGAAVARHWRTSFPTLIFKAPPDEVAVVGASEQLAVALDHLIQNAIDAAGPRGRVVLEVRACADSGVIEVVDDGPGMTPEFVRDRLFRPLETSKPQGSGVGAYQAMQLIRDMKGRLEVETRPGTGTSMRIRLARLPVGTTADSVKAEV</sequence>
<evidence type="ECO:0000259" key="8">
    <source>
        <dbReference type="PROSITE" id="PS50109"/>
    </source>
</evidence>
<evidence type="ECO:0000256" key="2">
    <source>
        <dbReference type="ARBA" id="ARBA00012438"/>
    </source>
</evidence>
<feature type="transmembrane region" description="Helical" evidence="7">
    <location>
        <begin position="259"/>
        <end position="277"/>
    </location>
</feature>
<feature type="transmembrane region" description="Helical" evidence="7">
    <location>
        <begin position="163"/>
        <end position="183"/>
    </location>
</feature>
<evidence type="ECO:0000256" key="1">
    <source>
        <dbReference type="ARBA" id="ARBA00000085"/>
    </source>
</evidence>
<dbReference type="SUPFAM" id="SSF55781">
    <property type="entry name" value="GAF domain-like"/>
    <property type="match status" value="1"/>
</dbReference>
<feature type="transmembrane region" description="Helical" evidence="7">
    <location>
        <begin position="40"/>
        <end position="60"/>
    </location>
</feature>
<evidence type="ECO:0000313" key="9">
    <source>
        <dbReference type="EMBL" id="GEO80134.1"/>
    </source>
</evidence>
<evidence type="ECO:0000256" key="3">
    <source>
        <dbReference type="ARBA" id="ARBA00022679"/>
    </source>
</evidence>
<keyword evidence="7" id="KW-1133">Transmembrane helix</keyword>
<evidence type="ECO:0000313" key="10">
    <source>
        <dbReference type="Proteomes" id="UP000321567"/>
    </source>
</evidence>
<dbReference type="InterPro" id="IPR014265">
    <property type="entry name" value="XrtA/PrsK"/>
</dbReference>
<dbReference type="GO" id="GO:0005524">
    <property type="term" value="F:ATP binding"/>
    <property type="evidence" value="ECO:0007669"/>
    <property type="project" value="UniProtKB-KW"/>
</dbReference>
<dbReference type="RefSeq" id="WP_170244909.1">
    <property type="nucleotide sequence ID" value="NZ_BJZO01000004.1"/>
</dbReference>
<evidence type="ECO:0000256" key="5">
    <source>
        <dbReference type="ARBA" id="ARBA00022777"/>
    </source>
</evidence>